<proteinExistence type="predicted"/>
<comment type="caution">
    <text evidence="1">The sequence shown here is derived from an EMBL/GenBank/DDBJ whole genome shotgun (WGS) entry which is preliminary data.</text>
</comment>
<accession>A0A3N0C0S0</accession>
<organism evidence="1 2">
    <name type="scientific">Pedobacter jejuensis</name>
    <dbReference type="NCBI Taxonomy" id="1268550"/>
    <lineage>
        <taxon>Bacteria</taxon>
        <taxon>Pseudomonadati</taxon>
        <taxon>Bacteroidota</taxon>
        <taxon>Sphingobacteriia</taxon>
        <taxon>Sphingobacteriales</taxon>
        <taxon>Sphingobacteriaceae</taxon>
        <taxon>Pedobacter</taxon>
    </lineage>
</organism>
<evidence type="ECO:0000313" key="2">
    <source>
        <dbReference type="Proteomes" id="UP000274046"/>
    </source>
</evidence>
<name>A0A3N0C0S0_9SPHI</name>
<sequence length="277" mass="32920">MEMRTLHLTISYSSLKWPILVAYIRSLLIKFSVLDKLLFFNTEKGDVIKLILFIPNNNKNFETYIVNELSEFLKKNPSKRNKSNLKPGESLWMNYPNNQVFLSDFNEERYLISNVDDRNIIFSFASLISSWLMKNPPAKKELISAFMQLIILFNRLFILEDILSKICVVIESIEEKFELRQQPEVHIEIYKHVDQDLETNVKAIKQLIFCDNLLEFYDHRFLEFDYSLRLLPFKTESFMIFYPQLINQIILHFGVDYRVQLYVLLLVKKCSMEVSVS</sequence>
<protein>
    <submittedName>
        <fullName evidence="1">Uncharacterized protein</fullName>
    </submittedName>
</protein>
<evidence type="ECO:0000313" key="1">
    <source>
        <dbReference type="EMBL" id="RNL55412.1"/>
    </source>
</evidence>
<keyword evidence="2" id="KW-1185">Reference proteome</keyword>
<reference evidence="1 2" key="1">
    <citation type="submission" date="2018-10" db="EMBL/GenBank/DDBJ databases">
        <title>Genome sequencing of Pedobacter jejuensis TNB23.</title>
        <authorList>
            <person name="Cho Y.-J."/>
            <person name="Cho A."/>
            <person name="Kim O.-S."/>
        </authorList>
    </citation>
    <scope>NUCLEOTIDE SEQUENCE [LARGE SCALE GENOMIC DNA]</scope>
    <source>
        <strain evidence="1 2">TNB23</strain>
    </source>
</reference>
<dbReference type="AlphaFoldDB" id="A0A3N0C0S0"/>
<dbReference type="EMBL" id="RBEE01000006">
    <property type="protein sequence ID" value="RNL55412.1"/>
    <property type="molecule type" value="Genomic_DNA"/>
</dbReference>
<gene>
    <name evidence="1" type="ORF">D7004_04850</name>
</gene>
<dbReference type="Proteomes" id="UP000274046">
    <property type="component" value="Unassembled WGS sequence"/>
</dbReference>